<evidence type="ECO:0000256" key="4">
    <source>
        <dbReference type="SAM" id="MobiDB-lite"/>
    </source>
</evidence>
<protein>
    <recommendedName>
        <fullName evidence="9">Mak10 subunit, NatC N(Alpha)-terminal acetyltransferase</fullName>
    </recommendedName>
</protein>
<evidence type="ECO:0000256" key="1">
    <source>
        <dbReference type="ARBA" id="ARBA00004496"/>
    </source>
</evidence>
<dbReference type="InterPro" id="IPR057982">
    <property type="entry name" value="TPR_NAA35"/>
</dbReference>
<feature type="region of interest" description="Disordered" evidence="4">
    <location>
        <begin position="754"/>
        <end position="789"/>
    </location>
</feature>
<feature type="domain" description="NAA35-like N-terminal" evidence="5">
    <location>
        <begin position="61"/>
        <end position="221"/>
    </location>
</feature>
<dbReference type="InterPro" id="IPR007244">
    <property type="entry name" value="Naa35_N"/>
</dbReference>
<gene>
    <name evidence="7" type="ORF">Glove_465g55</name>
</gene>
<dbReference type="InterPro" id="IPR057983">
    <property type="entry name" value="NAA35-like_N"/>
</dbReference>
<evidence type="ECO:0000259" key="6">
    <source>
        <dbReference type="Pfam" id="PF25789"/>
    </source>
</evidence>
<sequence>MTFPGDSLQKELVETTQALSKLDIDEVPPQNNAEIQDLQLEPQFKDITAFLDEVTDEFKIGQLVHLESFGLYDAMSSIEIMDPKMDSGMILDSDLNKKPFDIKTLIRPEQVLWVMDRLFICEMSWHSGHSLSQTLFTCMYLLHVMELEPELFSNNSSDDINQNLIPIEFVILILKSYVLGIAKCCQLVWDEMTKGHVYEEEDFATNKYGISIYEDFPNSQALKLLDDAETWLVHHGSNWIRQTGMDKSEDIIRALQSRLLLRKSFLLALMHMTQPIRQQYSQAQHHLSICLQLLHDSKDDGICINGTIDLGVEVEGAFDPLINRKLVSQTPPRPIHLLSMQECVDELKNMLKNLIEICNIVDYKSATSLTNFMIYYSAKQSIPCAFSRSFLQSTVYSENRILGKLSVFQLIKDSVTELTNPPYIYFTSKTDIGTSVNGSHIDVDTAKISKLIHTFVDNAVKPLTDYFRILCHNRSRQRRNMCKVLSDWDLLQDEAEHIDTELQSIIKEEPLPSEEGPSYSFHLSSWVYHRKLILLEDILFLGFELGLFGDHEFVMIYWYLDYILGVHYQHLERTHMHVTDPRKFKKQQNFQFESSLQSSAVSLIVSQQVLTMARQDICRGIHRTIIALQKTGNYTPPKLEFDDESIRFWHRFRMYRTLGSPTILSFQDFKDTTRLDNITAFELLSFSLKNFQSARSSIENLLAIKPFESRMDFCHTDFTKDLQAMLRVCIANIISLHKILEEFDQKPITIEKVENEKTTKSRNKKGNKNKRKQKPSQKPPQNQKPMITSPEIKLVNKVANFEFKYHPWFPVITLK</sequence>
<dbReference type="PANTHER" id="PTHR21373">
    <property type="entry name" value="GLUCOSE REPRESSIBLE PROTEIN MAK10"/>
    <property type="match status" value="1"/>
</dbReference>
<organism evidence="7 8">
    <name type="scientific">Diversispora epigaea</name>
    <dbReference type="NCBI Taxonomy" id="1348612"/>
    <lineage>
        <taxon>Eukaryota</taxon>
        <taxon>Fungi</taxon>
        <taxon>Fungi incertae sedis</taxon>
        <taxon>Mucoromycota</taxon>
        <taxon>Glomeromycotina</taxon>
        <taxon>Glomeromycetes</taxon>
        <taxon>Diversisporales</taxon>
        <taxon>Diversisporaceae</taxon>
        <taxon>Diversispora</taxon>
    </lineage>
</organism>
<dbReference type="Pfam" id="PF25789">
    <property type="entry name" value="TPR_NAA35"/>
    <property type="match status" value="1"/>
</dbReference>
<evidence type="ECO:0000259" key="5">
    <source>
        <dbReference type="Pfam" id="PF04112"/>
    </source>
</evidence>
<proteinExistence type="inferred from homology"/>
<dbReference type="Pfam" id="PF04112">
    <property type="entry name" value="Mak10"/>
    <property type="match status" value="1"/>
</dbReference>
<accession>A0A397GSM0</accession>
<dbReference type="PANTHER" id="PTHR21373:SF0">
    <property type="entry name" value="N-ALPHA-ACETYLTRANSFERASE 35, NATC AUXILIARY SUBUNIT"/>
    <property type="match status" value="1"/>
</dbReference>
<dbReference type="EMBL" id="PQFF01000407">
    <property type="protein sequence ID" value="RHZ52063.1"/>
    <property type="molecule type" value="Genomic_DNA"/>
</dbReference>
<comment type="subcellular location">
    <subcellularLocation>
        <location evidence="1">Cytoplasm</location>
    </subcellularLocation>
</comment>
<dbReference type="OrthoDB" id="269405at2759"/>
<dbReference type="GO" id="GO:0031417">
    <property type="term" value="C:NatC complex"/>
    <property type="evidence" value="ECO:0007669"/>
    <property type="project" value="InterPro"/>
</dbReference>
<evidence type="ECO:0000313" key="7">
    <source>
        <dbReference type="EMBL" id="RHZ52063.1"/>
    </source>
</evidence>
<dbReference type="AlphaFoldDB" id="A0A397GSM0"/>
<evidence type="ECO:0008006" key="9">
    <source>
        <dbReference type="Google" id="ProtNLM"/>
    </source>
</evidence>
<feature type="compositionally biased region" description="Basic residues" evidence="4">
    <location>
        <begin position="760"/>
        <end position="775"/>
    </location>
</feature>
<keyword evidence="8" id="KW-1185">Reference proteome</keyword>
<comment type="similarity">
    <text evidence="2">Belongs to the MAK10 family.</text>
</comment>
<evidence type="ECO:0000256" key="2">
    <source>
        <dbReference type="ARBA" id="ARBA00006289"/>
    </source>
</evidence>
<feature type="domain" description="NAA35-like TPR repeats" evidence="6">
    <location>
        <begin position="357"/>
        <end position="812"/>
    </location>
</feature>
<dbReference type="Proteomes" id="UP000266861">
    <property type="component" value="Unassembled WGS sequence"/>
</dbReference>
<keyword evidence="3" id="KW-0963">Cytoplasm</keyword>
<evidence type="ECO:0000313" key="8">
    <source>
        <dbReference type="Proteomes" id="UP000266861"/>
    </source>
</evidence>
<dbReference type="STRING" id="1348612.A0A397GSM0"/>
<name>A0A397GSM0_9GLOM</name>
<comment type="caution">
    <text evidence="7">The sequence shown here is derived from an EMBL/GenBank/DDBJ whole genome shotgun (WGS) entry which is preliminary data.</text>
</comment>
<evidence type="ECO:0000256" key="3">
    <source>
        <dbReference type="ARBA" id="ARBA00022490"/>
    </source>
</evidence>
<reference evidence="7 8" key="1">
    <citation type="submission" date="2018-08" db="EMBL/GenBank/DDBJ databases">
        <title>Genome and evolution of the arbuscular mycorrhizal fungus Diversispora epigaea (formerly Glomus versiforme) and its bacterial endosymbionts.</title>
        <authorList>
            <person name="Sun X."/>
            <person name="Fei Z."/>
            <person name="Harrison M."/>
        </authorList>
    </citation>
    <scope>NUCLEOTIDE SEQUENCE [LARGE SCALE GENOMIC DNA]</scope>
    <source>
        <strain evidence="7 8">IT104</strain>
    </source>
</reference>